<dbReference type="RefSeq" id="WP_147281258.1">
    <property type="nucleotide sequence ID" value="NZ_QQZY01000004.1"/>
</dbReference>
<reference evidence="2" key="2">
    <citation type="journal article" date="2019" name="MicrobiologyOpen">
        <title>High-quality draft genome sequence of Gaiella occulta isolated from a 150 meter deep mineral water borehole and comparison with the genome sequences of other deep-branching lineages of the phylum Actinobacteria.</title>
        <authorList>
            <person name="Severino R."/>
            <person name="Froufe H.J.C."/>
            <person name="Barroso C."/>
            <person name="Albuquerque L."/>
            <person name="Lobo-da-Cunha A."/>
            <person name="da Costa M.S."/>
            <person name="Egas C."/>
        </authorList>
    </citation>
    <scope>NUCLEOTIDE SEQUENCE [LARGE SCALE GENOMIC DNA]</scope>
    <source>
        <strain evidence="2">F2-233</strain>
    </source>
</reference>
<evidence type="ECO:0000313" key="2">
    <source>
        <dbReference type="Proteomes" id="UP000254134"/>
    </source>
</evidence>
<dbReference type="EMBL" id="QQZY01000004">
    <property type="protein sequence ID" value="RDI74489.1"/>
    <property type="molecule type" value="Genomic_DNA"/>
</dbReference>
<comment type="caution">
    <text evidence="1">The sequence shown here is derived from an EMBL/GenBank/DDBJ whole genome shotgun (WGS) entry which is preliminary data.</text>
</comment>
<evidence type="ECO:0000313" key="1">
    <source>
        <dbReference type="EMBL" id="RDI74489.1"/>
    </source>
</evidence>
<keyword evidence="2" id="KW-1185">Reference proteome</keyword>
<dbReference type="AlphaFoldDB" id="A0A7M2YY34"/>
<accession>A0A7M2YY34</accession>
<protein>
    <recommendedName>
        <fullName evidence="3">SAV-6107-like HEPN domain-containing protein</fullName>
    </recommendedName>
</protein>
<dbReference type="Proteomes" id="UP000254134">
    <property type="component" value="Unassembled WGS sequence"/>
</dbReference>
<gene>
    <name evidence="1" type="ORF">Gocc_2065</name>
</gene>
<organism evidence="1 2">
    <name type="scientific">Gaiella occulta</name>
    <dbReference type="NCBI Taxonomy" id="1002870"/>
    <lineage>
        <taxon>Bacteria</taxon>
        <taxon>Bacillati</taxon>
        <taxon>Actinomycetota</taxon>
        <taxon>Thermoleophilia</taxon>
        <taxon>Gaiellales</taxon>
        <taxon>Gaiellaceae</taxon>
        <taxon>Gaiella</taxon>
    </lineage>
</organism>
<sequence>MAGKPGNWTYTVRRTVPNAARRRPLFESARALIGDEEPRGPALIVAQAAVEVAFETMIDFALQMRQVYEPLREWAVTVPVRSWSPDNDRARSLWNSLTGDTITDAPTWPDYKKGIKRRHDFAHWASPVSRDEAEAFVGAAEQLVEHMAQVMADTFPDPVEG</sequence>
<reference evidence="1 2" key="1">
    <citation type="submission" date="2018-07" db="EMBL/GenBank/DDBJ databases">
        <title>High-quality-draft genome sequence of Gaiella occulta.</title>
        <authorList>
            <person name="Severino R."/>
            <person name="Froufe H.J.C."/>
            <person name="Rainey F.A."/>
            <person name="Barroso C."/>
            <person name="Albuquerque L."/>
            <person name="Lobo-Da-Cunha A."/>
            <person name="Da Costa M.S."/>
            <person name="Egas C."/>
        </authorList>
    </citation>
    <scope>NUCLEOTIDE SEQUENCE [LARGE SCALE GENOMIC DNA]</scope>
    <source>
        <strain evidence="1 2">F2-233</strain>
    </source>
</reference>
<proteinExistence type="predicted"/>
<name>A0A7M2YY34_9ACTN</name>
<evidence type="ECO:0008006" key="3">
    <source>
        <dbReference type="Google" id="ProtNLM"/>
    </source>
</evidence>